<evidence type="ECO:0000313" key="2">
    <source>
        <dbReference type="EMBL" id="KAK7450637.1"/>
    </source>
</evidence>
<gene>
    <name evidence="2" type="ORF">VKT23_012947</name>
</gene>
<feature type="compositionally biased region" description="Basic residues" evidence="1">
    <location>
        <begin position="30"/>
        <end position="45"/>
    </location>
</feature>
<name>A0ABR1J4S3_9AGAR</name>
<feature type="compositionally biased region" description="Basic and acidic residues" evidence="1">
    <location>
        <begin position="65"/>
        <end position="79"/>
    </location>
</feature>
<evidence type="ECO:0000256" key="1">
    <source>
        <dbReference type="SAM" id="MobiDB-lite"/>
    </source>
</evidence>
<proteinExistence type="predicted"/>
<accession>A0ABR1J4S3</accession>
<evidence type="ECO:0000313" key="3">
    <source>
        <dbReference type="Proteomes" id="UP001498398"/>
    </source>
</evidence>
<comment type="caution">
    <text evidence="2">The sequence shown here is derived from an EMBL/GenBank/DDBJ whole genome shotgun (WGS) entry which is preliminary data.</text>
</comment>
<dbReference type="EMBL" id="JBANRG010000033">
    <property type="protein sequence ID" value="KAK7450637.1"/>
    <property type="molecule type" value="Genomic_DNA"/>
</dbReference>
<feature type="compositionally biased region" description="Low complexity" evidence="1">
    <location>
        <begin position="1"/>
        <end position="17"/>
    </location>
</feature>
<feature type="region of interest" description="Disordered" evidence="1">
    <location>
        <begin position="113"/>
        <end position="181"/>
    </location>
</feature>
<keyword evidence="3" id="KW-1185">Reference proteome</keyword>
<sequence length="273" mass="30232">MSTTTTSSASPSNSTSPSLPPCPGRFARTYQKHPHLIPPPLRKRSTATEGEHLLEGSELLEDSEDPRPPSDPHESESPKASDASSSPKTPESPYIIQTYTFPIPWARGSGEFKQSVAAGKRKACEPTDSDDLSRHTRNRPDSSTPSIKSYVPYPSPDPSLSEPTSHAQSSETSSPSTDDARYMNMTFGDIQKLYAPENGKLEQWHRKAAFEADPWVATFTKTSVRCRGCGRTLQMEKRGNRVYYPSNWIKHRDQGPCQQIKAGTFTMKKTKGT</sequence>
<protein>
    <submittedName>
        <fullName evidence="2">Uncharacterized protein</fullName>
    </submittedName>
</protein>
<feature type="region of interest" description="Disordered" evidence="1">
    <location>
        <begin position="1"/>
        <end position="95"/>
    </location>
</feature>
<dbReference type="Proteomes" id="UP001498398">
    <property type="component" value="Unassembled WGS sequence"/>
</dbReference>
<reference evidence="2 3" key="1">
    <citation type="submission" date="2024-01" db="EMBL/GenBank/DDBJ databases">
        <title>A draft genome for the cacao thread blight pathogen Marasmiellus scandens.</title>
        <authorList>
            <person name="Baruah I.K."/>
            <person name="Leung J."/>
            <person name="Bukari Y."/>
            <person name="Amoako-Attah I."/>
            <person name="Meinhardt L.W."/>
            <person name="Bailey B.A."/>
            <person name="Cohen S.P."/>
        </authorList>
    </citation>
    <scope>NUCLEOTIDE SEQUENCE [LARGE SCALE GENOMIC DNA]</scope>
    <source>
        <strain evidence="2 3">GH-19</strain>
    </source>
</reference>
<organism evidence="2 3">
    <name type="scientific">Marasmiellus scandens</name>
    <dbReference type="NCBI Taxonomy" id="2682957"/>
    <lineage>
        <taxon>Eukaryota</taxon>
        <taxon>Fungi</taxon>
        <taxon>Dikarya</taxon>
        <taxon>Basidiomycota</taxon>
        <taxon>Agaricomycotina</taxon>
        <taxon>Agaricomycetes</taxon>
        <taxon>Agaricomycetidae</taxon>
        <taxon>Agaricales</taxon>
        <taxon>Marasmiineae</taxon>
        <taxon>Omphalotaceae</taxon>
        <taxon>Marasmiellus</taxon>
    </lineage>
</organism>
<feature type="compositionally biased region" description="Basic and acidic residues" evidence="1">
    <location>
        <begin position="131"/>
        <end position="140"/>
    </location>
</feature>
<feature type="compositionally biased region" description="Polar residues" evidence="1">
    <location>
        <begin position="161"/>
        <end position="177"/>
    </location>
</feature>